<dbReference type="InterPro" id="IPR036034">
    <property type="entry name" value="PDZ_sf"/>
</dbReference>
<dbReference type="Proteomes" id="UP000439780">
    <property type="component" value="Unassembled WGS sequence"/>
</dbReference>
<evidence type="ECO:0000259" key="2">
    <source>
        <dbReference type="Pfam" id="PF17820"/>
    </source>
</evidence>
<name>A0A845AFU7_9SPHN</name>
<evidence type="ECO:0000256" key="1">
    <source>
        <dbReference type="SAM" id="SignalP"/>
    </source>
</evidence>
<feature type="domain" description="PDZ" evidence="2">
    <location>
        <begin position="103"/>
        <end position="137"/>
    </location>
</feature>
<dbReference type="EMBL" id="WTYA01000002">
    <property type="protein sequence ID" value="MXP28093.1"/>
    <property type="molecule type" value="Genomic_DNA"/>
</dbReference>
<dbReference type="SUPFAM" id="SSF50156">
    <property type="entry name" value="PDZ domain-like"/>
    <property type="match status" value="1"/>
</dbReference>
<dbReference type="Pfam" id="PF17820">
    <property type="entry name" value="PDZ_6"/>
    <property type="match status" value="1"/>
</dbReference>
<accession>A0A845AFU7</accession>
<proteinExistence type="predicted"/>
<protein>
    <recommendedName>
        <fullName evidence="2">PDZ domain-containing protein</fullName>
    </recommendedName>
</protein>
<comment type="caution">
    <text evidence="3">The sequence shown here is derived from an EMBL/GenBank/DDBJ whole genome shotgun (WGS) entry which is preliminary data.</text>
</comment>
<feature type="signal peptide" evidence="1">
    <location>
        <begin position="1"/>
        <end position="26"/>
    </location>
</feature>
<gene>
    <name evidence="3" type="ORF">GRI58_04555</name>
</gene>
<dbReference type="AlphaFoldDB" id="A0A845AFU7"/>
<dbReference type="Gene3D" id="2.30.42.10">
    <property type="match status" value="1"/>
</dbReference>
<feature type="chain" id="PRO_5032808767" description="PDZ domain-containing protein" evidence="1">
    <location>
        <begin position="27"/>
        <end position="337"/>
    </location>
</feature>
<dbReference type="OrthoDB" id="7338723at2"/>
<sequence>MIWRIRLPAIGLALSIWLFASTVVDATPLAQASATPTGPSKDLAELQQRDSELFAVGWRLVRGNAAFCKDAAPRLGLLLHDAGAYDDPAEVRRELGLKADIAVEAVAADSPAAQAGLTRDDTLLSLDDENIATAFPEQKPRWKRLVAVDEALAAATARGSVTLSWSTPEGTLHRATLTGVPACPTRFEVLAKGSKAEADGTRVILGHDFAAFSYPQNELAGAVAHELAHNLLAHRKLLDSLGRSMTRVRLTEREADRLAPWLLANAGYDPESMVHFMRHWGPVHDGGLFRKRDHDGWDERAAMIEQEVAKVRAAIAKDGKADWAAHFIREDIANGKL</sequence>
<dbReference type="InterPro" id="IPR041489">
    <property type="entry name" value="PDZ_6"/>
</dbReference>
<evidence type="ECO:0000313" key="4">
    <source>
        <dbReference type="Proteomes" id="UP000439780"/>
    </source>
</evidence>
<evidence type="ECO:0000313" key="3">
    <source>
        <dbReference type="EMBL" id="MXP28093.1"/>
    </source>
</evidence>
<organism evidence="3 4">
    <name type="scientific">Qipengyuania algicida</name>
    <dbReference type="NCBI Taxonomy" id="1836209"/>
    <lineage>
        <taxon>Bacteria</taxon>
        <taxon>Pseudomonadati</taxon>
        <taxon>Pseudomonadota</taxon>
        <taxon>Alphaproteobacteria</taxon>
        <taxon>Sphingomonadales</taxon>
        <taxon>Erythrobacteraceae</taxon>
        <taxon>Qipengyuania</taxon>
    </lineage>
</organism>
<keyword evidence="1" id="KW-0732">Signal</keyword>
<keyword evidence="4" id="KW-1185">Reference proteome</keyword>
<dbReference type="RefSeq" id="WP_160752363.1">
    <property type="nucleotide sequence ID" value="NZ_WTYA01000002.1"/>
</dbReference>
<reference evidence="3 4" key="1">
    <citation type="submission" date="2019-12" db="EMBL/GenBank/DDBJ databases">
        <title>Genomic-based taxomic classification of the family Erythrobacteraceae.</title>
        <authorList>
            <person name="Xu L."/>
        </authorList>
    </citation>
    <scope>NUCLEOTIDE SEQUENCE [LARGE SCALE GENOMIC DNA]</scope>
    <source>
        <strain evidence="3 4">KEMB 9005-328</strain>
    </source>
</reference>